<gene>
    <name evidence="2" type="ORF">NDU88_001153</name>
</gene>
<feature type="region of interest" description="Disordered" evidence="1">
    <location>
        <begin position="1"/>
        <end position="67"/>
    </location>
</feature>
<protein>
    <submittedName>
        <fullName evidence="2">Uncharacterized protein</fullName>
    </submittedName>
</protein>
<feature type="compositionally biased region" description="Basic and acidic residues" evidence="1">
    <location>
        <begin position="1"/>
        <end position="29"/>
    </location>
</feature>
<evidence type="ECO:0000313" key="2">
    <source>
        <dbReference type="EMBL" id="KAJ1184345.1"/>
    </source>
</evidence>
<dbReference type="AlphaFoldDB" id="A0AAV7U5K6"/>
<organism evidence="2 3">
    <name type="scientific">Pleurodeles waltl</name>
    <name type="common">Iberian ribbed newt</name>
    <dbReference type="NCBI Taxonomy" id="8319"/>
    <lineage>
        <taxon>Eukaryota</taxon>
        <taxon>Metazoa</taxon>
        <taxon>Chordata</taxon>
        <taxon>Craniata</taxon>
        <taxon>Vertebrata</taxon>
        <taxon>Euteleostomi</taxon>
        <taxon>Amphibia</taxon>
        <taxon>Batrachia</taxon>
        <taxon>Caudata</taxon>
        <taxon>Salamandroidea</taxon>
        <taxon>Salamandridae</taxon>
        <taxon>Pleurodelinae</taxon>
        <taxon>Pleurodeles</taxon>
    </lineage>
</organism>
<proteinExistence type="predicted"/>
<keyword evidence="3" id="KW-1185">Reference proteome</keyword>
<name>A0AAV7U5K6_PLEWA</name>
<accession>A0AAV7U5K6</accession>
<dbReference type="Proteomes" id="UP001066276">
    <property type="component" value="Chromosome 3_1"/>
</dbReference>
<sequence length="132" mass="14351">MKNKVNNEKGSSKDDINTWKEKSSKEVKARLPRGKQAQAKKLIYRKKSTPKSGTKKSPCKSPSQGKKAGYKITDFLLTKKESNPTSALTGMALANDPETTCAADAKTAQDIERTCADVGKINIPTPSQIKPV</sequence>
<feature type="compositionally biased region" description="Basic residues" evidence="1">
    <location>
        <begin position="42"/>
        <end position="58"/>
    </location>
</feature>
<evidence type="ECO:0000256" key="1">
    <source>
        <dbReference type="SAM" id="MobiDB-lite"/>
    </source>
</evidence>
<dbReference type="EMBL" id="JANPWB010000005">
    <property type="protein sequence ID" value="KAJ1184345.1"/>
    <property type="molecule type" value="Genomic_DNA"/>
</dbReference>
<evidence type="ECO:0000313" key="3">
    <source>
        <dbReference type="Proteomes" id="UP001066276"/>
    </source>
</evidence>
<comment type="caution">
    <text evidence="2">The sequence shown here is derived from an EMBL/GenBank/DDBJ whole genome shotgun (WGS) entry which is preliminary data.</text>
</comment>
<reference evidence="2" key="1">
    <citation type="journal article" date="2022" name="bioRxiv">
        <title>Sequencing and chromosome-scale assembly of the giantPleurodeles waltlgenome.</title>
        <authorList>
            <person name="Brown T."/>
            <person name="Elewa A."/>
            <person name="Iarovenko S."/>
            <person name="Subramanian E."/>
            <person name="Araus A.J."/>
            <person name="Petzold A."/>
            <person name="Susuki M."/>
            <person name="Suzuki K.-i.T."/>
            <person name="Hayashi T."/>
            <person name="Toyoda A."/>
            <person name="Oliveira C."/>
            <person name="Osipova E."/>
            <person name="Leigh N.D."/>
            <person name="Simon A."/>
            <person name="Yun M.H."/>
        </authorList>
    </citation>
    <scope>NUCLEOTIDE SEQUENCE</scope>
    <source>
        <strain evidence="2">20211129_DDA</strain>
        <tissue evidence="2">Liver</tissue>
    </source>
</reference>